<feature type="domain" description="Phage head morphogenesis" evidence="1">
    <location>
        <begin position="55"/>
        <end position="162"/>
    </location>
</feature>
<dbReference type="AlphaFoldDB" id="A0A554X346"/>
<dbReference type="NCBIfam" id="TIGR01641">
    <property type="entry name" value="phageSPP1_gp7"/>
    <property type="match status" value="1"/>
</dbReference>
<name>A0A554X346_9BURK</name>
<dbReference type="InterPro" id="IPR006528">
    <property type="entry name" value="Phage_head_morphogenesis_dom"/>
</dbReference>
<dbReference type="EMBL" id="VJON01000057">
    <property type="protein sequence ID" value="TSE30213.1"/>
    <property type="molecule type" value="Genomic_DNA"/>
</dbReference>
<protein>
    <submittedName>
        <fullName evidence="2">Phage head morphogenesis protein, SPP1 gp7 family</fullName>
    </submittedName>
</protein>
<dbReference type="OrthoDB" id="9813502at2"/>
<gene>
    <name evidence="2" type="ORF">Tchar_02486</name>
</gene>
<sequence>MAVRIDFDADFDEQVAQARAQRVMLPEEFYRLPAEKRALAFTASGLARLDQVQAVADALAKFQADGGTFDDFRKWAAGQDWSLPRHRLETIYRNAVQAAYMAGHWRRFDEVKDDLPYLMYDAINDSRVRPSHLAMDGVIRPVNDPLWKRWTPPCGHRCRCTLRQVSAREAQRRGGVTQSIPAEAVPDEGWGGDPRRWGETLDRVRADKLAKAHPALAAGYERAMRQPQGLFTDYDAYAPLVVPDTSTAARAAAVEWEKRIRHEPIEHGISISASGTLILSKIGQADRVAYSDAEMALMRGSTFTHNHPNGLSFSVADFRMAVQHDFAELRAVTPAFRHIMTRPEHGWPSLIAFEGHRSEAARQAILAVRDLMVSAGMHPRYAEMEATHQFWVFVAKRFGIGYTRERS</sequence>
<keyword evidence="3" id="KW-1185">Reference proteome</keyword>
<accession>A0A554X346</accession>
<dbReference type="RefSeq" id="WP_144329330.1">
    <property type="nucleotide sequence ID" value="NZ_VJON01000057.1"/>
</dbReference>
<evidence type="ECO:0000313" key="2">
    <source>
        <dbReference type="EMBL" id="TSE30213.1"/>
    </source>
</evidence>
<dbReference type="Pfam" id="PF04233">
    <property type="entry name" value="Phage_Mu_F"/>
    <property type="match status" value="1"/>
</dbReference>
<proteinExistence type="predicted"/>
<evidence type="ECO:0000259" key="1">
    <source>
        <dbReference type="Pfam" id="PF04233"/>
    </source>
</evidence>
<evidence type="ECO:0000313" key="3">
    <source>
        <dbReference type="Proteomes" id="UP000318294"/>
    </source>
</evidence>
<reference evidence="2 3" key="1">
    <citation type="submission" date="2019-07" db="EMBL/GenBank/DDBJ databases">
        <title>Tepidimonas charontis SPSP-6 draft genome.</title>
        <authorList>
            <person name="Da Costa M.S."/>
            <person name="Froufe H.J.C."/>
            <person name="Egas C."/>
            <person name="Albuquerque L."/>
        </authorList>
    </citation>
    <scope>NUCLEOTIDE SEQUENCE [LARGE SCALE GENOMIC DNA]</scope>
    <source>
        <strain evidence="2 3">SPSP-6</strain>
    </source>
</reference>
<dbReference type="Proteomes" id="UP000318294">
    <property type="component" value="Unassembled WGS sequence"/>
</dbReference>
<comment type="caution">
    <text evidence="2">The sequence shown here is derived from an EMBL/GenBank/DDBJ whole genome shotgun (WGS) entry which is preliminary data.</text>
</comment>
<organism evidence="2 3">
    <name type="scientific">Tepidimonas charontis</name>
    <dbReference type="NCBI Taxonomy" id="2267262"/>
    <lineage>
        <taxon>Bacteria</taxon>
        <taxon>Pseudomonadati</taxon>
        <taxon>Pseudomonadota</taxon>
        <taxon>Betaproteobacteria</taxon>
        <taxon>Burkholderiales</taxon>
        <taxon>Tepidimonas</taxon>
    </lineage>
</organism>